<protein>
    <submittedName>
        <fullName evidence="1">Uncharacterized protein</fullName>
    </submittedName>
</protein>
<evidence type="ECO:0000313" key="1">
    <source>
        <dbReference type="EMBL" id="VXD06561.1"/>
    </source>
</evidence>
<organism evidence="1 2">
    <name type="scientific">Sphingobacterium multivorum</name>
    <dbReference type="NCBI Taxonomy" id="28454"/>
    <lineage>
        <taxon>Bacteria</taxon>
        <taxon>Pseudomonadati</taxon>
        <taxon>Bacteroidota</taxon>
        <taxon>Sphingobacteriia</taxon>
        <taxon>Sphingobacteriales</taxon>
        <taxon>Sphingobacteriaceae</taxon>
        <taxon>Sphingobacterium</taxon>
    </lineage>
</organism>
<proteinExistence type="predicted"/>
<dbReference type="AlphaFoldDB" id="A0A654DKT9"/>
<evidence type="ECO:0000313" key="2">
    <source>
        <dbReference type="Proteomes" id="UP000432350"/>
    </source>
</evidence>
<dbReference type="Proteomes" id="UP000432350">
    <property type="component" value="Unassembled WGS sequence"/>
</dbReference>
<dbReference type="EMBL" id="CABWMV010000026">
    <property type="protein sequence ID" value="VXD06561.1"/>
    <property type="molecule type" value="Genomic_DNA"/>
</dbReference>
<gene>
    <name evidence="1" type="ORF">SPHINGO8BC_70066</name>
</gene>
<sequence>MVGIETLSDQGNLPIELLCAPQFQTKTNSFNFIRFRIHLHKVAKSSIRNS</sequence>
<name>A0A654DKT9_SPHMU</name>
<reference evidence="1 2" key="1">
    <citation type="submission" date="2019-10" db="EMBL/GenBank/DDBJ databases">
        <authorList>
            <person name="Karimi E."/>
        </authorList>
    </citation>
    <scope>NUCLEOTIDE SEQUENCE [LARGE SCALE GENOMIC DNA]</scope>
    <source>
        <strain evidence="1">Sphingobacterium sp. 8BC</strain>
    </source>
</reference>
<accession>A0A654DKT9</accession>